<dbReference type="SUPFAM" id="SSF75217">
    <property type="entry name" value="alpha/beta knot"/>
    <property type="match status" value="1"/>
</dbReference>
<keyword evidence="2 5" id="KW-0808">Transferase</keyword>
<dbReference type="NCBIfam" id="TIGR00186">
    <property type="entry name" value="rRNA_methyl_3"/>
    <property type="match status" value="1"/>
</dbReference>
<dbReference type="GO" id="GO:0008173">
    <property type="term" value="F:RNA methyltransferase activity"/>
    <property type="evidence" value="ECO:0007669"/>
    <property type="project" value="InterPro"/>
</dbReference>
<sequence length="262" mass="28001">MRPNRPSPRARGPASHRPAESPRGSADGVWLHGLHPVAAALANPARRLRRLLVTREAERELAERVPNPWRITPELVERDRLAALLPPESVHQGAALLVEPLPELLLEKVLEGSTGPVLVLDQVTDPRNVGAILRSAAAFGAAAVVMQDRHAPQETGSLARAASGALEVVPILREVNLSRALQALKKAGLWVVGLEAAGPVTLAQSGLQGRRVALVLGAEGEGLRRLTRENCDELVRLPIMPAMESLNVSAAAAVALYELVRE</sequence>
<dbReference type="EMBL" id="JACIDJ010000002">
    <property type="protein sequence ID" value="MBB3897895.1"/>
    <property type="molecule type" value="Genomic_DNA"/>
</dbReference>
<dbReference type="SMART" id="SM00967">
    <property type="entry name" value="SpoU_sub_bind"/>
    <property type="match status" value="1"/>
</dbReference>
<dbReference type="PANTHER" id="PTHR46429">
    <property type="entry name" value="23S RRNA (GUANOSINE-2'-O-)-METHYLTRANSFERASE RLMB"/>
    <property type="match status" value="1"/>
</dbReference>
<dbReference type="GO" id="GO:0005829">
    <property type="term" value="C:cytosol"/>
    <property type="evidence" value="ECO:0007669"/>
    <property type="project" value="TreeGrafter"/>
</dbReference>
<evidence type="ECO:0000256" key="1">
    <source>
        <dbReference type="ARBA" id="ARBA00022603"/>
    </source>
</evidence>
<dbReference type="AlphaFoldDB" id="A0A840ACP5"/>
<dbReference type="InterPro" id="IPR029028">
    <property type="entry name" value="Alpha/beta_knot_MTases"/>
</dbReference>
<evidence type="ECO:0000256" key="3">
    <source>
        <dbReference type="SAM" id="MobiDB-lite"/>
    </source>
</evidence>
<dbReference type="InterPro" id="IPR001537">
    <property type="entry name" value="SpoU_MeTrfase"/>
</dbReference>
<dbReference type="InterPro" id="IPR013123">
    <property type="entry name" value="SpoU_subst-bd"/>
</dbReference>
<feature type="region of interest" description="Disordered" evidence="3">
    <location>
        <begin position="1"/>
        <end position="27"/>
    </location>
</feature>
<gene>
    <name evidence="5" type="ORF">GGQ83_001332</name>
</gene>
<protein>
    <submittedName>
        <fullName evidence="5">23S rRNA (Guanosine2251-2'-O)-methyltransferase</fullName>
        <ecNumber evidence="5">2.1.1.185</ecNumber>
    </submittedName>
</protein>
<dbReference type="Proteomes" id="UP000553193">
    <property type="component" value="Unassembled WGS sequence"/>
</dbReference>
<dbReference type="SUPFAM" id="SSF55315">
    <property type="entry name" value="L30e-like"/>
    <property type="match status" value="1"/>
</dbReference>
<dbReference type="Pfam" id="PF00588">
    <property type="entry name" value="SpoU_methylase"/>
    <property type="match status" value="1"/>
</dbReference>
<dbReference type="Gene3D" id="3.40.1280.10">
    <property type="match status" value="1"/>
</dbReference>
<accession>A0A840ACP5</accession>
<dbReference type="CDD" id="cd18103">
    <property type="entry name" value="SpoU-like_RlmB"/>
    <property type="match status" value="1"/>
</dbReference>
<proteinExistence type="predicted"/>
<keyword evidence="6" id="KW-1185">Reference proteome</keyword>
<dbReference type="GO" id="GO:0006396">
    <property type="term" value="P:RNA processing"/>
    <property type="evidence" value="ECO:0007669"/>
    <property type="project" value="InterPro"/>
</dbReference>
<dbReference type="Pfam" id="PF08032">
    <property type="entry name" value="SpoU_sub_bind"/>
    <property type="match status" value="1"/>
</dbReference>
<keyword evidence="1 5" id="KW-0489">Methyltransferase</keyword>
<dbReference type="InterPro" id="IPR004441">
    <property type="entry name" value="rRNA_MeTrfase_TrmH"/>
</dbReference>
<evidence type="ECO:0000256" key="2">
    <source>
        <dbReference type="ARBA" id="ARBA00022679"/>
    </source>
</evidence>
<feature type="domain" description="RNA 2-O ribose methyltransferase substrate binding" evidence="4">
    <location>
        <begin position="30"/>
        <end position="104"/>
    </location>
</feature>
<dbReference type="GO" id="GO:0003723">
    <property type="term" value="F:RNA binding"/>
    <property type="evidence" value="ECO:0007669"/>
    <property type="project" value="InterPro"/>
</dbReference>
<name>A0A840ACP5_9PROT</name>
<organism evidence="5 6">
    <name type="scientific">Roseococcus suduntuyensis</name>
    <dbReference type="NCBI Taxonomy" id="455361"/>
    <lineage>
        <taxon>Bacteria</taxon>
        <taxon>Pseudomonadati</taxon>
        <taxon>Pseudomonadota</taxon>
        <taxon>Alphaproteobacteria</taxon>
        <taxon>Acetobacterales</taxon>
        <taxon>Roseomonadaceae</taxon>
        <taxon>Roseococcus</taxon>
    </lineage>
</organism>
<dbReference type="Gene3D" id="3.30.1330.30">
    <property type="match status" value="1"/>
</dbReference>
<evidence type="ECO:0000313" key="6">
    <source>
        <dbReference type="Proteomes" id="UP000553193"/>
    </source>
</evidence>
<dbReference type="EC" id="2.1.1.185" evidence="5"/>
<reference evidence="5 6" key="1">
    <citation type="submission" date="2020-08" db="EMBL/GenBank/DDBJ databases">
        <title>Genomic Encyclopedia of Type Strains, Phase IV (KMG-IV): sequencing the most valuable type-strain genomes for metagenomic binning, comparative biology and taxonomic classification.</title>
        <authorList>
            <person name="Goeker M."/>
        </authorList>
    </citation>
    <scope>NUCLEOTIDE SEQUENCE [LARGE SCALE GENOMIC DNA]</scope>
    <source>
        <strain evidence="5 6">DSM 19979</strain>
    </source>
</reference>
<dbReference type="InterPro" id="IPR029026">
    <property type="entry name" value="tRNA_m1G_MTases_N"/>
</dbReference>
<evidence type="ECO:0000259" key="4">
    <source>
        <dbReference type="SMART" id="SM00967"/>
    </source>
</evidence>
<evidence type="ECO:0000313" key="5">
    <source>
        <dbReference type="EMBL" id="MBB3897895.1"/>
    </source>
</evidence>
<comment type="caution">
    <text evidence="5">The sequence shown here is derived from an EMBL/GenBank/DDBJ whole genome shotgun (WGS) entry which is preliminary data.</text>
</comment>
<dbReference type="InterPro" id="IPR029064">
    <property type="entry name" value="Ribosomal_eL30-like_sf"/>
</dbReference>
<dbReference type="PANTHER" id="PTHR46429:SF1">
    <property type="entry name" value="23S RRNA (GUANOSINE-2'-O-)-METHYLTRANSFERASE RLMB"/>
    <property type="match status" value="1"/>
</dbReference>
<dbReference type="GO" id="GO:0032259">
    <property type="term" value="P:methylation"/>
    <property type="evidence" value="ECO:0007669"/>
    <property type="project" value="UniProtKB-KW"/>
</dbReference>
<dbReference type="RefSeq" id="WP_184383010.1">
    <property type="nucleotide sequence ID" value="NZ_JACIDJ010000002.1"/>
</dbReference>